<feature type="domain" description="FAD-binding" evidence="1">
    <location>
        <begin position="306"/>
        <end position="376"/>
    </location>
</feature>
<dbReference type="SUPFAM" id="SSF54373">
    <property type="entry name" value="FAD-linked reductases, C-terminal domain"/>
    <property type="match status" value="1"/>
</dbReference>
<dbReference type="eggNOG" id="COG0654">
    <property type="taxonomic scope" value="Bacteria"/>
</dbReference>
<dbReference type="AlphaFoldDB" id="B8IJP0"/>
<proteinExistence type="predicted"/>
<dbReference type="STRING" id="460265.Mnod_3158"/>
<sequence>MADHATAAAGSAPRAIVVGGSLGGLFAALLLRRAGWRVDVFERVGAELSGRGAGIVTHAELFDVLAHAEIDRDAAEVGVAVAGRRVFARDGTLVGERALPQVLTAWSRLYGLLRQALPARSYHHGRALVRIAEDPEAVTAHFADGTCMRGDLLVGADGIGSTVRAQFAPEAAPLYAGYVAWRGLVDEAELSEGTRAALCNHFSFSLPPGEQMLGYPVAGAGEAMEPGRRRFNFVWYRPAAAETALRALLTDVDGVTHPLSIPPNRIRPSVIAALRQDARRLLAPQFAEVVERTAQPFLQAIQDLETPRMALGRRTVILGDAAFVARPHVGMGVTKAAADARALAEALQAHPGDVGAALARFEAQRLPVGRAVVRRARELGAYMQAQILTAEERAMAERHRVPEAVMAETAVATGLAA</sequence>
<evidence type="ECO:0000313" key="3">
    <source>
        <dbReference type="EMBL" id="ACL58088.1"/>
    </source>
</evidence>
<dbReference type="NCBIfam" id="NF005566">
    <property type="entry name" value="PRK07236.1"/>
    <property type="match status" value="1"/>
</dbReference>
<gene>
    <name evidence="3" type="ordered locus">Mnod_3158</name>
</gene>
<dbReference type="Proteomes" id="UP000008207">
    <property type="component" value="Chromosome"/>
</dbReference>
<dbReference type="RefSeq" id="WP_015929758.1">
    <property type="nucleotide sequence ID" value="NC_011894.1"/>
</dbReference>
<protein>
    <submittedName>
        <fullName evidence="3">Monooxygenase FAD-binding</fullName>
    </submittedName>
</protein>
<evidence type="ECO:0000313" key="4">
    <source>
        <dbReference type="Proteomes" id="UP000008207"/>
    </source>
</evidence>
<accession>B8IJP0</accession>
<feature type="domain" description="2,6-dihydroxypyridine 3-monooxygenase substrate binding" evidence="2">
    <location>
        <begin position="175"/>
        <end position="303"/>
    </location>
</feature>
<dbReference type="Pfam" id="PF01494">
    <property type="entry name" value="FAD_binding_3"/>
    <property type="match status" value="2"/>
</dbReference>
<organism evidence="3 4">
    <name type="scientific">Methylobacterium nodulans (strain LMG 21967 / CNCM I-2342 / ORS 2060)</name>
    <dbReference type="NCBI Taxonomy" id="460265"/>
    <lineage>
        <taxon>Bacteria</taxon>
        <taxon>Pseudomonadati</taxon>
        <taxon>Pseudomonadota</taxon>
        <taxon>Alphaproteobacteria</taxon>
        <taxon>Hyphomicrobiales</taxon>
        <taxon>Methylobacteriaceae</taxon>
        <taxon>Methylobacterium</taxon>
    </lineage>
</organism>
<dbReference type="SUPFAM" id="SSF51905">
    <property type="entry name" value="FAD/NAD(P)-binding domain"/>
    <property type="match status" value="1"/>
</dbReference>
<dbReference type="PRINTS" id="PR00420">
    <property type="entry name" value="RNGMNOXGNASE"/>
</dbReference>
<dbReference type="InterPro" id="IPR053212">
    <property type="entry name" value="DHP_3-monooxygenase"/>
</dbReference>
<name>B8IJP0_METNO</name>
<keyword evidence="3" id="KW-0503">Monooxygenase</keyword>
<feature type="domain" description="FAD-binding" evidence="1">
    <location>
        <begin position="15"/>
        <end position="167"/>
    </location>
</feature>
<reference evidence="3 4" key="1">
    <citation type="submission" date="2009-01" db="EMBL/GenBank/DDBJ databases">
        <title>Complete sequence of chromosome of Methylobacterium nodulans ORS 2060.</title>
        <authorList>
            <consortium name="US DOE Joint Genome Institute"/>
            <person name="Lucas S."/>
            <person name="Copeland A."/>
            <person name="Lapidus A."/>
            <person name="Glavina del Rio T."/>
            <person name="Dalin E."/>
            <person name="Tice H."/>
            <person name="Bruce D."/>
            <person name="Goodwin L."/>
            <person name="Pitluck S."/>
            <person name="Sims D."/>
            <person name="Brettin T."/>
            <person name="Detter J.C."/>
            <person name="Han C."/>
            <person name="Larimer F."/>
            <person name="Land M."/>
            <person name="Hauser L."/>
            <person name="Kyrpides N."/>
            <person name="Ivanova N."/>
            <person name="Marx C.J."/>
            <person name="Richardson P."/>
        </authorList>
    </citation>
    <scope>NUCLEOTIDE SEQUENCE [LARGE SCALE GENOMIC DNA]</scope>
    <source>
        <strain evidence="4">LMG 21967 / CNCM I-2342 / ORS 2060</strain>
    </source>
</reference>
<dbReference type="GO" id="GO:0004497">
    <property type="term" value="F:monooxygenase activity"/>
    <property type="evidence" value="ECO:0007669"/>
    <property type="project" value="UniProtKB-KW"/>
</dbReference>
<evidence type="ECO:0000259" key="1">
    <source>
        <dbReference type="Pfam" id="PF01494"/>
    </source>
</evidence>
<dbReference type="KEGG" id="mno:Mnod_3158"/>
<dbReference type="HOGENOM" id="CLU_009665_0_1_5"/>
<dbReference type="Gene3D" id="3.50.50.60">
    <property type="entry name" value="FAD/NAD(P)-binding domain"/>
    <property type="match status" value="2"/>
</dbReference>
<dbReference type="InterPro" id="IPR002938">
    <property type="entry name" value="FAD-bd"/>
</dbReference>
<dbReference type="InterPro" id="IPR036188">
    <property type="entry name" value="FAD/NAD-bd_sf"/>
</dbReference>
<dbReference type="GO" id="GO:0071949">
    <property type="term" value="F:FAD binding"/>
    <property type="evidence" value="ECO:0007669"/>
    <property type="project" value="InterPro"/>
</dbReference>
<dbReference type="EMBL" id="CP001349">
    <property type="protein sequence ID" value="ACL58088.1"/>
    <property type="molecule type" value="Genomic_DNA"/>
</dbReference>
<dbReference type="Pfam" id="PF22607">
    <property type="entry name" value="FAD_binding-like"/>
    <property type="match status" value="1"/>
</dbReference>
<dbReference type="OrthoDB" id="5499180at2"/>
<dbReference type="PANTHER" id="PTHR47469">
    <property type="entry name" value="MONOOXYGENASE-LIKE"/>
    <property type="match status" value="1"/>
</dbReference>
<dbReference type="PANTHER" id="PTHR47469:SF2">
    <property type="entry name" value="OS06G0597600 PROTEIN"/>
    <property type="match status" value="1"/>
</dbReference>
<evidence type="ECO:0000259" key="2">
    <source>
        <dbReference type="Pfam" id="PF22607"/>
    </source>
</evidence>
<dbReference type="InterPro" id="IPR054707">
    <property type="entry name" value="DhpH_subs-bd"/>
</dbReference>
<keyword evidence="3" id="KW-0560">Oxidoreductase</keyword>
<keyword evidence="4" id="KW-1185">Reference proteome</keyword>